<organism evidence="3 4">
    <name type="scientific">Psilocybe cyanescens</name>
    <dbReference type="NCBI Taxonomy" id="93625"/>
    <lineage>
        <taxon>Eukaryota</taxon>
        <taxon>Fungi</taxon>
        <taxon>Dikarya</taxon>
        <taxon>Basidiomycota</taxon>
        <taxon>Agaricomycotina</taxon>
        <taxon>Agaricomycetes</taxon>
        <taxon>Agaricomycetidae</taxon>
        <taxon>Agaricales</taxon>
        <taxon>Agaricineae</taxon>
        <taxon>Strophariaceae</taxon>
        <taxon>Psilocybe</taxon>
    </lineage>
</organism>
<name>A0A409WZA6_PSICY</name>
<evidence type="ECO:0000313" key="3">
    <source>
        <dbReference type="EMBL" id="PPQ83863.1"/>
    </source>
</evidence>
<evidence type="ECO:0000259" key="2">
    <source>
        <dbReference type="Pfam" id="PF13352"/>
    </source>
</evidence>
<dbReference type="Proteomes" id="UP000283269">
    <property type="component" value="Unassembled WGS sequence"/>
</dbReference>
<dbReference type="STRING" id="93625.A0A409WZA6"/>
<feature type="domain" description="DUF4100" evidence="2">
    <location>
        <begin position="63"/>
        <end position="120"/>
    </location>
</feature>
<dbReference type="Pfam" id="PF13352">
    <property type="entry name" value="DUF4100"/>
    <property type="match status" value="1"/>
</dbReference>
<evidence type="ECO:0000313" key="4">
    <source>
        <dbReference type="Proteomes" id="UP000283269"/>
    </source>
</evidence>
<feature type="region of interest" description="Disordered" evidence="1">
    <location>
        <begin position="19"/>
        <end position="39"/>
    </location>
</feature>
<dbReference type="InterPro" id="IPR025165">
    <property type="entry name" value="DUF4100"/>
</dbReference>
<gene>
    <name evidence="3" type="ORF">CVT25_000919</name>
</gene>
<dbReference type="OrthoDB" id="5596707at2759"/>
<keyword evidence="4" id="KW-1185">Reference proteome</keyword>
<dbReference type="InParanoid" id="A0A409WZA6"/>
<sequence length="228" mass="25203">MEDLELLESLIASTQKKVDETKKKMNASRPYTGLTTQNMTKSNSHNLAKALTPMGMSVPAVNSGTSPQYQYTMPIKDPKIVEKLLKCTLDAPVTLSSRELLAMAPDVCKQFRELVSTKRVTTGHLGSLTLEEGESVIGVESYLASLLAQTKELVIAKHSEELQAMDFKMGDLTVEGVMDEGSQICVLRRDIWEKLGLPLRSDHIMVMDSFEEIVSAVCARFVDSVYKA</sequence>
<protein>
    <recommendedName>
        <fullName evidence="2">DUF4100 domain-containing protein</fullName>
    </recommendedName>
</protein>
<proteinExistence type="predicted"/>
<dbReference type="EMBL" id="NHYD01002961">
    <property type="protein sequence ID" value="PPQ83863.1"/>
    <property type="molecule type" value="Genomic_DNA"/>
</dbReference>
<comment type="caution">
    <text evidence="3">The sequence shown here is derived from an EMBL/GenBank/DDBJ whole genome shotgun (WGS) entry which is preliminary data.</text>
</comment>
<accession>A0A409WZA6</accession>
<reference evidence="3 4" key="1">
    <citation type="journal article" date="2018" name="Evol. Lett.">
        <title>Horizontal gene cluster transfer increased hallucinogenic mushroom diversity.</title>
        <authorList>
            <person name="Reynolds H.T."/>
            <person name="Vijayakumar V."/>
            <person name="Gluck-Thaler E."/>
            <person name="Korotkin H.B."/>
            <person name="Matheny P.B."/>
            <person name="Slot J.C."/>
        </authorList>
    </citation>
    <scope>NUCLEOTIDE SEQUENCE [LARGE SCALE GENOMIC DNA]</scope>
    <source>
        <strain evidence="3 4">2631</strain>
    </source>
</reference>
<dbReference type="AlphaFoldDB" id="A0A409WZA6"/>
<evidence type="ECO:0000256" key="1">
    <source>
        <dbReference type="SAM" id="MobiDB-lite"/>
    </source>
</evidence>